<keyword evidence="4" id="KW-1185">Reference proteome</keyword>
<dbReference type="EMBL" id="JAUESC010000382">
    <property type="protein sequence ID" value="KAK0587369.1"/>
    <property type="molecule type" value="Genomic_DNA"/>
</dbReference>
<dbReference type="SUPFAM" id="SSF48592">
    <property type="entry name" value="GroEL equatorial domain-like"/>
    <property type="match status" value="1"/>
</dbReference>
<dbReference type="AlphaFoldDB" id="A0AA39SEJ3"/>
<dbReference type="InterPro" id="IPR002423">
    <property type="entry name" value="Cpn60/GroEL/TCP-1"/>
</dbReference>
<evidence type="ECO:0000313" key="3">
    <source>
        <dbReference type="EMBL" id="KAK0587369.1"/>
    </source>
</evidence>
<accession>A0AA39SEJ3</accession>
<dbReference type="PANTHER" id="PTHR45633">
    <property type="entry name" value="60 KDA HEAT SHOCK PROTEIN, MITOCHONDRIAL"/>
    <property type="match status" value="1"/>
</dbReference>
<gene>
    <name evidence="3" type="ORF">LWI29_021709</name>
</gene>
<dbReference type="GO" id="GO:0140662">
    <property type="term" value="F:ATP-dependent protein folding chaperone"/>
    <property type="evidence" value="ECO:0007669"/>
    <property type="project" value="InterPro"/>
</dbReference>
<evidence type="ECO:0000256" key="2">
    <source>
        <dbReference type="ARBA" id="ARBA00023186"/>
    </source>
</evidence>
<dbReference type="Pfam" id="PF00118">
    <property type="entry name" value="Cpn60_TCP1"/>
    <property type="match status" value="1"/>
</dbReference>
<dbReference type="InterPro" id="IPR001844">
    <property type="entry name" value="Cpn60/GroEL"/>
</dbReference>
<proteinExistence type="inferred from homology"/>
<evidence type="ECO:0000313" key="4">
    <source>
        <dbReference type="Proteomes" id="UP001168877"/>
    </source>
</evidence>
<comment type="similarity">
    <text evidence="1">Belongs to the chaperonin (HSP60) family.</text>
</comment>
<reference evidence="3" key="2">
    <citation type="submission" date="2023-06" db="EMBL/GenBank/DDBJ databases">
        <authorList>
            <person name="Swenson N.G."/>
            <person name="Wegrzyn J.L."/>
            <person name="Mcevoy S.L."/>
        </authorList>
    </citation>
    <scope>NUCLEOTIDE SEQUENCE</scope>
    <source>
        <strain evidence="3">NS2018</strain>
        <tissue evidence="3">Leaf</tissue>
    </source>
</reference>
<evidence type="ECO:0000256" key="1">
    <source>
        <dbReference type="ARBA" id="ARBA00006607"/>
    </source>
</evidence>
<organism evidence="3 4">
    <name type="scientific">Acer saccharum</name>
    <name type="common">Sugar maple</name>
    <dbReference type="NCBI Taxonomy" id="4024"/>
    <lineage>
        <taxon>Eukaryota</taxon>
        <taxon>Viridiplantae</taxon>
        <taxon>Streptophyta</taxon>
        <taxon>Embryophyta</taxon>
        <taxon>Tracheophyta</taxon>
        <taxon>Spermatophyta</taxon>
        <taxon>Magnoliopsida</taxon>
        <taxon>eudicotyledons</taxon>
        <taxon>Gunneridae</taxon>
        <taxon>Pentapetalae</taxon>
        <taxon>rosids</taxon>
        <taxon>malvids</taxon>
        <taxon>Sapindales</taxon>
        <taxon>Sapindaceae</taxon>
        <taxon>Hippocastanoideae</taxon>
        <taxon>Acereae</taxon>
        <taxon>Acer</taxon>
    </lineage>
</organism>
<dbReference type="InterPro" id="IPR027413">
    <property type="entry name" value="GROEL-like_equatorial_sf"/>
</dbReference>
<reference evidence="3" key="1">
    <citation type="journal article" date="2022" name="Plant J.">
        <title>Strategies of tolerance reflected in two North American maple genomes.</title>
        <authorList>
            <person name="McEvoy S.L."/>
            <person name="Sezen U.U."/>
            <person name="Trouern-Trend A."/>
            <person name="McMahon S.M."/>
            <person name="Schaberg P.G."/>
            <person name="Yang J."/>
            <person name="Wegrzyn J.L."/>
            <person name="Swenson N.G."/>
        </authorList>
    </citation>
    <scope>NUCLEOTIDE SEQUENCE</scope>
    <source>
        <strain evidence="3">NS2018</strain>
    </source>
</reference>
<dbReference type="Proteomes" id="UP001168877">
    <property type="component" value="Unassembled WGS sequence"/>
</dbReference>
<dbReference type="Gene3D" id="1.10.560.10">
    <property type="entry name" value="GroEL-like equatorial domain"/>
    <property type="match status" value="1"/>
</dbReference>
<keyword evidence="2" id="KW-0143">Chaperone</keyword>
<comment type="caution">
    <text evidence="3">The sequence shown here is derived from an EMBL/GenBank/DDBJ whole genome shotgun (WGS) entry which is preliminary data.</text>
</comment>
<name>A0AA39SEJ3_ACESA</name>
<dbReference type="GO" id="GO:0042026">
    <property type="term" value="P:protein refolding"/>
    <property type="evidence" value="ECO:0007669"/>
    <property type="project" value="InterPro"/>
</dbReference>
<sequence>MIKHVISGYFSQRSGLQNSVTRDKTLDKYEEKVGPDIIKRAPSYPLKLIAKNASVNGSVFSEKVISSDNPKYGYSALTGIYEYLMAAGIIDPTKVVRSCLEHASSVAKTS</sequence>
<protein>
    <submittedName>
        <fullName evidence="3">Uncharacterized protein</fullName>
    </submittedName>
</protein>